<feature type="transmembrane region" description="Helical" evidence="5">
    <location>
        <begin position="493"/>
        <end position="512"/>
    </location>
</feature>
<keyword evidence="3" id="KW-0732">Signal</keyword>
<accession>A0ABW2GMW5</accession>
<evidence type="ECO:0000313" key="8">
    <source>
        <dbReference type="Proteomes" id="UP001596413"/>
    </source>
</evidence>
<keyword evidence="5" id="KW-0472">Membrane</keyword>
<keyword evidence="5" id="KW-1133">Transmembrane helix</keyword>
<evidence type="ECO:0000259" key="6">
    <source>
        <dbReference type="PROSITE" id="PS50847"/>
    </source>
</evidence>
<sequence length="520" mass="52809">MAGAAAALVAAGLLLVGGGAGVVSAQETLRFDVTTGFDRTVPVRSDGHGDAYRPLSVHFATPGSGTLREVRITVDGSQLAGTAEFDLPDGCVRDSATPLKLVCDLGDAAHGFGGLDVGVRAAQGAQAGASGRVAFTVTAANGTATPGSSDSATVTVGDGPDLAINDLGAQLKIAPGTESAVRLEMTNAGSQDAKGVVVFLRAGFDNVGILGNHSNCVYESRSGAQRGVFCTFPDAVVKPGETYALKTPVTLTVPQGARGDVIQYGDALIGNDWTGEPEGTPGTGAPLELVPAQAALRTFDAEPAQDIDEYNNLNYTEISTGEVKDVAAVGGTVQAAIGAQADAVFRVRNTGTVPTGAVNSDGRPGVQIWALFPSNVKVLSAPKGCTKQQAGPEELAAYPLDRAHPETVWTYGCSRRAALKPGQDVAFTFRVSHLKAVDDSYAGVVAFGDEDFLADRGNNVARLSFTAAADDGTAPAGGRDDLADTGGSGTTPWLAGGGALTVVLGVSIVLAARRRRSAGA</sequence>
<dbReference type="PROSITE" id="PS50847">
    <property type="entry name" value="GRAM_POS_ANCHORING"/>
    <property type="match status" value="1"/>
</dbReference>
<evidence type="ECO:0000256" key="1">
    <source>
        <dbReference type="ARBA" id="ARBA00022512"/>
    </source>
</evidence>
<dbReference type="NCBIfam" id="NF041528">
    <property type="entry name" value="strep_LAETG"/>
    <property type="match status" value="1"/>
</dbReference>
<dbReference type="InterPro" id="IPR019931">
    <property type="entry name" value="LPXTG_anchor"/>
</dbReference>
<keyword evidence="2" id="KW-0964">Secreted</keyword>
<evidence type="ECO:0000256" key="3">
    <source>
        <dbReference type="ARBA" id="ARBA00022729"/>
    </source>
</evidence>
<organism evidence="7 8">
    <name type="scientific">Streptomyces polyrhachis</name>
    <dbReference type="NCBI Taxonomy" id="1282885"/>
    <lineage>
        <taxon>Bacteria</taxon>
        <taxon>Bacillati</taxon>
        <taxon>Actinomycetota</taxon>
        <taxon>Actinomycetes</taxon>
        <taxon>Kitasatosporales</taxon>
        <taxon>Streptomycetaceae</taxon>
        <taxon>Streptomyces</taxon>
    </lineage>
</organism>
<keyword evidence="4" id="KW-0572">Peptidoglycan-anchor</keyword>
<gene>
    <name evidence="7" type="ORF">ACFQLX_23050</name>
</gene>
<feature type="domain" description="Gram-positive cocci surface proteins LPxTG" evidence="6">
    <location>
        <begin position="482"/>
        <end position="520"/>
    </location>
</feature>
<name>A0ABW2GMW5_9ACTN</name>
<dbReference type="Proteomes" id="UP001596413">
    <property type="component" value="Unassembled WGS sequence"/>
</dbReference>
<evidence type="ECO:0000256" key="2">
    <source>
        <dbReference type="ARBA" id="ARBA00022525"/>
    </source>
</evidence>
<protein>
    <submittedName>
        <fullName evidence="7">LAETG motif-containing sortase-dependent surface protein</fullName>
    </submittedName>
</protein>
<keyword evidence="1" id="KW-0134">Cell wall</keyword>
<evidence type="ECO:0000256" key="5">
    <source>
        <dbReference type="SAM" id="Phobius"/>
    </source>
</evidence>
<dbReference type="RefSeq" id="WP_386418085.1">
    <property type="nucleotide sequence ID" value="NZ_JBHSZO010000047.1"/>
</dbReference>
<reference evidence="8" key="1">
    <citation type="journal article" date="2019" name="Int. J. Syst. Evol. Microbiol.">
        <title>The Global Catalogue of Microorganisms (GCM) 10K type strain sequencing project: providing services to taxonomists for standard genome sequencing and annotation.</title>
        <authorList>
            <consortium name="The Broad Institute Genomics Platform"/>
            <consortium name="The Broad Institute Genome Sequencing Center for Infectious Disease"/>
            <person name="Wu L."/>
            <person name="Ma J."/>
        </authorList>
    </citation>
    <scope>NUCLEOTIDE SEQUENCE [LARGE SCALE GENOMIC DNA]</scope>
    <source>
        <strain evidence="8">CGMCC 1.13681</strain>
    </source>
</reference>
<evidence type="ECO:0000256" key="4">
    <source>
        <dbReference type="ARBA" id="ARBA00023088"/>
    </source>
</evidence>
<evidence type="ECO:0000313" key="7">
    <source>
        <dbReference type="EMBL" id="MFC7221011.1"/>
    </source>
</evidence>
<dbReference type="EMBL" id="JBHSZO010000047">
    <property type="protein sequence ID" value="MFC7221011.1"/>
    <property type="molecule type" value="Genomic_DNA"/>
</dbReference>
<keyword evidence="8" id="KW-1185">Reference proteome</keyword>
<keyword evidence="5" id="KW-0812">Transmembrane</keyword>
<proteinExistence type="predicted"/>
<comment type="caution">
    <text evidence="7">The sequence shown here is derived from an EMBL/GenBank/DDBJ whole genome shotgun (WGS) entry which is preliminary data.</text>
</comment>